<dbReference type="EMBL" id="WNYA01000011">
    <property type="protein sequence ID" value="KAG8552280.1"/>
    <property type="molecule type" value="Genomic_DNA"/>
</dbReference>
<evidence type="ECO:0000313" key="2">
    <source>
        <dbReference type="Proteomes" id="UP000824782"/>
    </source>
</evidence>
<dbReference type="AlphaFoldDB" id="A0AAV6ZUU8"/>
<comment type="caution">
    <text evidence="1">The sequence shown here is derived from an EMBL/GenBank/DDBJ whole genome shotgun (WGS) entry which is preliminary data.</text>
</comment>
<reference evidence="1" key="1">
    <citation type="thesis" date="2020" institute="ProQuest LLC" country="789 East Eisenhower Parkway, Ann Arbor, MI, USA">
        <title>Comparative Genomics and Chromosome Evolution.</title>
        <authorList>
            <person name="Mudd A.B."/>
        </authorList>
    </citation>
    <scope>NUCLEOTIDE SEQUENCE</scope>
    <source>
        <strain evidence="1">237g6f4</strain>
        <tissue evidence="1">Blood</tissue>
    </source>
</reference>
<proteinExistence type="predicted"/>
<organism evidence="1 2">
    <name type="scientific">Engystomops pustulosus</name>
    <name type="common">Tungara frog</name>
    <name type="synonym">Physalaemus pustulosus</name>
    <dbReference type="NCBI Taxonomy" id="76066"/>
    <lineage>
        <taxon>Eukaryota</taxon>
        <taxon>Metazoa</taxon>
        <taxon>Chordata</taxon>
        <taxon>Craniata</taxon>
        <taxon>Vertebrata</taxon>
        <taxon>Euteleostomi</taxon>
        <taxon>Amphibia</taxon>
        <taxon>Batrachia</taxon>
        <taxon>Anura</taxon>
        <taxon>Neobatrachia</taxon>
        <taxon>Hyloidea</taxon>
        <taxon>Leptodactylidae</taxon>
        <taxon>Leiuperinae</taxon>
        <taxon>Engystomops</taxon>
    </lineage>
</organism>
<sequence>MPTGLLVFVIPGGDEDWCAADCGGEQQRAPMKYVWKVHFIVYWTPKGFERTDYPAGQCSFRVHGIKQYKKTDF</sequence>
<gene>
    <name evidence="1" type="ORF">GDO81_004466</name>
</gene>
<evidence type="ECO:0000313" key="1">
    <source>
        <dbReference type="EMBL" id="KAG8552280.1"/>
    </source>
</evidence>
<name>A0AAV6ZUU8_ENGPU</name>
<accession>A0AAV6ZUU8</accession>
<dbReference type="Proteomes" id="UP000824782">
    <property type="component" value="Unassembled WGS sequence"/>
</dbReference>
<keyword evidence="2" id="KW-1185">Reference proteome</keyword>
<protein>
    <submittedName>
        <fullName evidence="1">Uncharacterized protein</fullName>
    </submittedName>
</protein>